<evidence type="ECO:0000313" key="6">
    <source>
        <dbReference type="EMBL" id="KKL87804.1"/>
    </source>
</evidence>
<keyword evidence="3" id="KW-0620">Polyamine biosynthesis</keyword>
<feature type="transmembrane region" description="Helical" evidence="4">
    <location>
        <begin position="69"/>
        <end position="97"/>
    </location>
</feature>
<dbReference type="PROSITE" id="PS01330">
    <property type="entry name" value="PABS_1"/>
    <property type="match status" value="1"/>
</dbReference>
<feature type="transmembrane region" description="Helical" evidence="4">
    <location>
        <begin position="103"/>
        <end position="124"/>
    </location>
</feature>
<evidence type="ECO:0000256" key="4">
    <source>
        <dbReference type="SAM" id="Phobius"/>
    </source>
</evidence>
<feature type="transmembrane region" description="Helical" evidence="4">
    <location>
        <begin position="170"/>
        <end position="188"/>
    </location>
</feature>
<keyword evidence="4" id="KW-0472">Membrane</keyword>
<dbReference type="PROSITE" id="PS51006">
    <property type="entry name" value="PABS_2"/>
    <property type="match status" value="1"/>
</dbReference>
<dbReference type="Gene3D" id="3.40.50.150">
    <property type="entry name" value="Vaccinia Virus protein VP39"/>
    <property type="match status" value="1"/>
</dbReference>
<feature type="transmembrane region" description="Helical" evidence="4">
    <location>
        <begin position="7"/>
        <end position="29"/>
    </location>
</feature>
<dbReference type="SUPFAM" id="SSF53335">
    <property type="entry name" value="S-adenosyl-L-methionine-dependent methyltransferases"/>
    <property type="match status" value="1"/>
</dbReference>
<feature type="domain" description="PABS" evidence="5">
    <location>
        <begin position="203"/>
        <end position="445"/>
    </location>
</feature>
<dbReference type="InterPro" id="IPR030373">
    <property type="entry name" value="PABS_CS"/>
</dbReference>
<dbReference type="PANTHER" id="PTHR43317:SF1">
    <property type="entry name" value="THERMOSPERMINE SYNTHASE ACAULIS5"/>
    <property type="match status" value="1"/>
</dbReference>
<keyword evidence="4" id="KW-1133">Transmembrane helix</keyword>
<keyword evidence="2" id="KW-0808">Transferase</keyword>
<feature type="transmembrane region" description="Helical" evidence="4">
    <location>
        <begin position="145"/>
        <end position="164"/>
    </location>
</feature>
<comment type="caution">
    <text evidence="6">The sequence shown here is derived from an EMBL/GenBank/DDBJ whole genome shotgun (WGS) entry which is preliminary data.</text>
</comment>
<dbReference type="HAMAP" id="MF_00198">
    <property type="entry name" value="Spermidine_synth"/>
    <property type="match status" value="1"/>
</dbReference>
<dbReference type="NCBIfam" id="NF002956">
    <property type="entry name" value="PRK03612.1"/>
    <property type="match status" value="1"/>
</dbReference>
<evidence type="ECO:0000256" key="3">
    <source>
        <dbReference type="ARBA" id="ARBA00023115"/>
    </source>
</evidence>
<gene>
    <name evidence="6" type="ORF">LCGC14_1931040</name>
</gene>
<organism evidence="6">
    <name type="scientific">marine sediment metagenome</name>
    <dbReference type="NCBI Taxonomy" id="412755"/>
    <lineage>
        <taxon>unclassified sequences</taxon>
        <taxon>metagenomes</taxon>
        <taxon>ecological metagenomes</taxon>
    </lineage>
</organism>
<dbReference type="PANTHER" id="PTHR43317">
    <property type="entry name" value="THERMOSPERMINE SYNTHASE ACAULIS5"/>
    <property type="match status" value="1"/>
</dbReference>
<reference evidence="6" key="1">
    <citation type="journal article" date="2015" name="Nature">
        <title>Complex archaea that bridge the gap between prokaryotes and eukaryotes.</title>
        <authorList>
            <person name="Spang A."/>
            <person name="Saw J.H."/>
            <person name="Jorgensen S.L."/>
            <person name="Zaremba-Niedzwiedzka K."/>
            <person name="Martijn J."/>
            <person name="Lind A.E."/>
            <person name="van Eijk R."/>
            <person name="Schleper C."/>
            <person name="Guy L."/>
            <person name="Ettema T.J."/>
        </authorList>
    </citation>
    <scope>NUCLEOTIDE SEQUENCE</scope>
</reference>
<dbReference type="InterPro" id="IPR029063">
    <property type="entry name" value="SAM-dependent_MTases_sf"/>
</dbReference>
<dbReference type="GO" id="GO:0006596">
    <property type="term" value="P:polyamine biosynthetic process"/>
    <property type="evidence" value="ECO:0007669"/>
    <property type="project" value="UniProtKB-KW"/>
</dbReference>
<evidence type="ECO:0000256" key="2">
    <source>
        <dbReference type="ARBA" id="ARBA00022679"/>
    </source>
</evidence>
<dbReference type="Pfam" id="PF01564">
    <property type="entry name" value="Spermine_synth"/>
    <property type="match status" value="1"/>
</dbReference>
<dbReference type="AlphaFoldDB" id="A0A0F9FN14"/>
<protein>
    <recommendedName>
        <fullName evidence="5">PABS domain-containing protein</fullName>
    </recommendedName>
</protein>
<accession>A0A0F9FN14</accession>
<evidence type="ECO:0000256" key="1">
    <source>
        <dbReference type="ARBA" id="ARBA00007867"/>
    </source>
</evidence>
<dbReference type="GO" id="GO:0010487">
    <property type="term" value="F:thermospermine synthase activity"/>
    <property type="evidence" value="ECO:0007669"/>
    <property type="project" value="UniProtKB-ARBA"/>
</dbReference>
<proteinExistence type="inferred from homology"/>
<name>A0A0F9FN14_9ZZZZ</name>
<feature type="transmembrane region" description="Helical" evidence="4">
    <location>
        <begin position="195"/>
        <end position="215"/>
    </location>
</feature>
<dbReference type="CDD" id="cd02440">
    <property type="entry name" value="AdoMet_MTases"/>
    <property type="match status" value="1"/>
</dbReference>
<keyword evidence="4" id="KW-0812">Transmembrane</keyword>
<sequence length="517" mass="59219">MYRFRNFGVILKISIFVTGFAGIVAEFVLSTLATYLIGNAIFQWTIVMSLMLFAMGVGSRISRFFRFRLLDIFILTELALSILCAISAQLAYLLAAYTNYTNFAIYAQAFLIGNLIGLEIPLVIRINEKYEDLRINISAVMEKDYFGALLGGLVFAFFALPYLGLTYTPLFLGIINFIVASFLLWQFFHLIERKTFLIGLYSFVLVFLVLLGVFAKPIIRYGEQRKYRDKIIFSKQTIYQKIVMTQWKDYYWLYINGQEQFSTYDEEKYHEPLVHPAMQLSPDITRVLIIGGGDGLALREVLKYDEVESVTVVDIDPVMTTLAKEHPVLLLINDGSMQSTKVNIINADAAKFIDEDASLYGVIIIDLPDPDTIDLMHVYSEKFYSTLRNHLIRGGVMVTQATSPYFSKNAFLSIMKTIRKAGYSILPYHNQIPTMGEWGWVIGIRETDIKEKQLKSVIMKKDFTDIKTRYINKDAMISMVHFGKGVIDKEAMEKIKANTELNSVLYRYYLSGSWGMY</sequence>
<comment type="similarity">
    <text evidence="1">Belongs to the spermidine/spermine synthase family.</text>
</comment>
<feature type="transmembrane region" description="Helical" evidence="4">
    <location>
        <begin position="35"/>
        <end position="57"/>
    </location>
</feature>
<dbReference type="InterPro" id="IPR001045">
    <property type="entry name" value="Spermi_synthase"/>
</dbReference>
<dbReference type="InterPro" id="IPR030374">
    <property type="entry name" value="PABS"/>
</dbReference>
<dbReference type="EMBL" id="LAZR01020737">
    <property type="protein sequence ID" value="KKL87804.1"/>
    <property type="molecule type" value="Genomic_DNA"/>
</dbReference>
<evidence type="ECO:0000259" key="5">
    <source>
        <dbReference type="PROSITE" id="PS51006"/>
    </source>
</evidence>